<proteinExistence type="predicted"/>
<evidence type="ECO:0000313" key="1">
    <source>
        <dbReference type="EMBL" id="MBX29207.1"/>
    </source>
</evidence>
<dbReference type="EMBL" id="GGEC01048723">
    <property type="protein sequence ID" value="MBX29207.1"/>
    <property type="molecule type" value="Transcribed_RNA"/>
</dbReference>
<name>A0A2P2MG97_RHIMU</name>
<organism evidence="1">
    <name type="scientific">Rhizophora mucronata</name>
    <name type="common">Asiatic mangrove</name>
    <dbReference type="NCBI Taxonomy" id="61149"/>
    <lineage>
        <taxon>Eukaryota</taxon>
        <taxon>Viridiplantae</taxon>
        <taxon>Streptophyta</taxon>
        <taxon>Embryophyta</taxon>
        <taxon>Tracheophyta</taxon>
        <taxon>Spermatophyta</taxon>
        <taxon>Magnoliopsida</taxon>
        <taxon>eudicotyledons</taxon>
        <taxon>Gunneridae</taxon>
        <taxon>Pentapetalae</taxon>
        <taxon>rosids</taxon>
        <taxon>fabids</taxon>
        <taxon>Malpighiales</taxon>
        <taxon>Rhizophoraceae</taxon>
        <taxon>Rhizophora</taxon>
    </lineage>
</organism>
<dbReference type="AlphaFoldDB" id="A0A2P2MG97"/>
<sequence length="29" mass="3532">MEKVRNNISNFFIKKNEYTFYSCSLIMNP</sequence>
<reference evidence="1" key="1">
    <citation type="submission" date="2018-02" db="EMBL/GenBank/DDBJ databases">
        <title>Rhizophora mucronata_Transcriptome.</title>
        <authorList>
            <person name="Meera S.P."/>
            <person name="Sreeshan A."/>
            <person name="Augustine A."/>
        </authorList>
    </citation>
    <scope>NUCLEOTIDE SEQUENCE</scope>
    <source>
        <tissue evidence="1">Leaf</tissue>
    </source>
</reference>
<protein>
    <submittedName>
        <fullName evidence="1">Uncharacterized protein</fullName>
    </submittedName>
</protein>
<accession>A0A2P2MG97</accession>